<dbReference type="PANTHER" id="PTHR13504:SF38">
    <property type="entry name" value="FIDO DOMAIN-CONTAINING PROTEIN"/>
    <property type="match status" value="1"/>
</dbReference>
<evidence type="ECO:0000313" key="2">
    <source>
        <dbReference type="EMBL" id="MFC5440291.1"/>
    </source>
</evidence>
<proteinExistence type="predicted"/>
<keyword evidence="3" id="KW-1185">Reference proteome</keyword>
<dbReference type="InterPro" id="IPR040198">
    <property type="entry name" value="Fido_containing"/>
</dbReference>
<organism evidence="2 3">
    <name type="scientific">Rhodanobacter ginsenosidimutans</name>
    <dbReference type="NCBI Taxonomy" id="490571"/>
    <lineage>
        <taxon>Bacteria</taxon>
        <taxon>Pseudomonadati</taxon>
        <taxon>Pseudomonadota</taxon>
        <taxon>Gammaproteobacteria</taxon>
        <taxon>Lysobacterales</taxon>
        <taxon>Rhodanobacteraceae</taxon>
        <taxon>Rhodanobacter</taxon>
    </lineage>
</organism>
<protein>
    <submittedName>
        <fullName evidence="2">Fic/DOC family protein</fullName>
    </submittedName>
</protein>
<dbReference type="PANTHER" id="PTHR13504">
    <property type="entry name" value="FIDO DOMAIN-CONTAINING PROTEIN DDB_G0283145"/>
    <property type="match status" value="1"/>
</dbReference>
<evidence type="ECO:0000259" key="1">
    <source>
        <dbReference type="PROSITE" id="PS51459"/>
    </source>
</evidence>
<evidence type="ECO:0000313" key="3">
    <source>
        <dbReference type="Proteomes" id="UP001596018"/>
    </source>
</evidence>
<feature type="domain" description="Fido" evidence="1">
    <location>
        <begin position="60"/>
        <end position="201"/>
    </location>
</feature>
<sequence>MSNRYDAGGAQGSYEPGSADQVLQNKLGVTDPDEMDEIEWLLLEQLYQAVLVEALPDRRLQVADLKSWHRRWLGNVYGWAGAERSVNMGKGDFHFAAAAQVPRLLTVFENECLARFTPCHDIDDASLIEAIAMTHVEFILIHPFREGNGRLSRLLADVMVVQSGREPLDYSAWEADKAAYFGAIQAGLANDYGPMQRLVGAALVN</sequence>
<dbReference type="Gene3D" id="1.10.3290.10">
    <property type="entry name" value="Fido-like domain"/>
    <property type="match status" value="1"/>
</dbReference>
<dbReference type="Proteomes" id="UP001596018">
    <property type="component" value="Unassembled WGS sequence"/>
</dbReference>
<accession>A0ABW0JXA8</accession>
<dbReference type="InterPro" id="IPR036597">
    <property type="entry name" value="Fido-like_dom_sf"/>
</dbReference>
<dbReference type="SUPFAM" id="SSF140931">
    <property type="entry name" value="Fic-like"/>
    <property type="match status" value="1"/>
</dbReference>
<dbReference type="PROSITE" id="PS51459">
    <property type="entry name" value="FIDO"/>
    <property type="match status" value="1"/>
</dbReference>
<comment type="caution">
    <text evidence="2">The sequence shown here is derived from an EMBL/GenBank/DDBJ whole genome shotgun (WGS) entry which is preliminary data.</text>
</comment>
<name>A0ABW0JXA8_9GAMM</name>
<dbReference type="RefSeq" id="WP_377340163.1">
    <property type="nucleotide sequence ID" value="NZ_JALBWS010000012.1"/>
</dbReference>
<dbReference type="Pfam" id="PF02661">
    <property type="entry name" value="Fic"/>
    <property type="match status" value="1"/>
</dbReference>
<gene>
    <name evidence="2" type="ORF">ACFPK0_09730</name>
</gene>
<dbReference type="EMBL" id="JBHSMM010000001">
    <property type="protein sequence ID" value="MFC5440291.1"/>
    <property type="molecule type" value="Genomic_DNA"/>
</dbReference>
<reference evidence="3" key="1">
    <citation type="journal article" date="2019" name="Int. J. Syst. Evol. Microbiol.">
        <title>The Global Catalogue of Microorganisms (GCM) 10K type strain sequencing project: providing services to taxonomists for standard genome sequencing and annotation.</title>
        <authorList>
            <consortium name="The Broad Institute Genomics Platform"/>
            <consortium name="The Broad Institute Genome Sequencing Center for Infectious Disease"/>
            <person name="Wu L."/>
            <person name="Ma J."/>
        </authorList>
    </citation>
    <scope>NUCLEOTIDE SEQUENCE [LARGE SCALE GENOMIC DNA]</scope>
    <source>
        <strain evidence="3">KACC 12822</strain>
    </source>
</reference>
<dbReference type="InterPro" id="IPR003812">
    <property type="entry name" value="Fido"/>
</dbReference>